<reference evidence="6" key="1">
    <citation type="submission" date="2021-02" db="EMBL/GenBank/DDBJ databases">
        <title>Thiocyanate and organic carbon inputs drive convergent selection for specific autotrophic Afipia and Thiobacillus strains within complex microbiomes.</title>
        <authorList>
            <person name="Huddy R.J."/>
            <person name="Sachdeva R."/>
            <person name="Kadzinga F."/>
            <person name="Kantor R.S."/>
            <person name="Harrison S.T.L."/>
            <person name="Banfield J.F."/>
        </authorList>
    </citation>
    <scope>NUCLEOTIDE SEQUENCE</scope>
    <source>
        <strain evidence="6">SCN18_10_11_15_R4_P_38_20</strain>
    </source>
</reference>
<gene>
    <name evidence="6" type="ORF">J0H12_04845</name>
</gene>
<dbReference type="AlphaFoldDB" id="A0A8J7PYA0"/>
<dbReference type="Proteomes" id="UP000664414">
    <property type="component" value="Unassembled WGS sequence"/>
</dbReference>
<feature type="repeat" description="TPR" evidence="3">
    <location>
        <begin position="780"/>
        <end position="813"/>
    </location>
</feature>
<evidence type="ECO:0000259" key="5">
    <source>
        <dbReference type="SMART" id="SM00382"/>
    </source>
</evidence>
<evidence type="ECO:0000256" key="1">
    <source>
        <dbReference type="ARBA" id="ARBA00022737"/>
    </source>
</evidence>
<keyword evidence="4" id="KW-1133">Transmembrane helix</keyword>
<keyword evidence="4" id="KW-0812">Transmembrane</keyword>
<dbReference type="InterPro" id="IPR027417">
    <property type="entry name" value="P-loop_NTPase"/>
</dbReference>
<dbReference type="PANTHER" id="PTHR45641">
    <property type="entry name" value="TETRATRICOPEPTIDE REPEAT PROTEIN (AFU_ORTHOLOGUE AFUA_6G03870)"/>
    <property type="match status" value="1"/>
</dbReference>
<keyword evidence="4" id="KW-0472">Membrane</keyword>
<dbReference type="PROSITE" id="PS50005">
    <property type="entry name" value="TPR"/>
    <property type="match status" value="2"/>
</dbReference>
<dbReference type="Pfam" id="PF00931">
    <property type="entry name" value="NB-ARC"/>
    <property type="match status" value="1"/>
</dbReference>
<evidence type="ECO:0000313" key="6">
    <source>
        <dbReference type="EMBL" id="MBN9413233.1"/>
    </source>
</evidence>
<dbReference type="SUPFAM" id="SSF52540">
    <property type="entry name" value="P-loop containing nucleoside triphosphate hydrolases"/>
    <property type="match status" value="1"/>
</dbReference>
<dbReference type="SMART" id="SM00382">
    <property type="entry name" value="AAA"/>
    <property type="match status" value="1"/>
</dbReference>
<dbReference type="GO" id="GO:0043531">
    <property type="term" value="F:ADP binding"/>
    <property type="evidence" value="ECO:0007669"/>
    <property type="project" value="InterPro"/>
</dbReference>
<dbReference type="SUPFAM" id="SSF48452">
    <property type="entry name" value="TPR-like"/>
    <property type="match status" value="3"/>
</dbReference>
<proteinExistence type="predicted"/>
<dbReference type="InterPro" id="IPR011990">
    <property type="entry name" value="TPR-like_helical_dom_sf"/>
</dbReference>
<protein>
    <submittedName>
        <fullName evidence="6">Tetratricopeptide repeat protein</fullName>
    </submittedName>
</protein>
<dbReference type="InterPro" id="IPR003593">
    <property type="entry name" value="AAA+_ATPase"/>
</dbReference>
<evidence type="ECO:0000256" key="2">
    <source>
        <dbReference type="ARBA" id="ARBA00022803"/>
    </source>
</evidence>
<dbReference type="Gene3D" id="3.40.50.300">
    <property type="entry name" value="P-loop containing nucleotide triphosphate hydrolases"/>
    <property type="match status" value="1"/>
</dbReference>
<dbReference type="EMBL" id="JAFKGL010000019">
    <property type="protein sequence ID" value="MBN9413233.1"/>
    <property type="molecule type" value="Genomic_DNA"/>
</dbReference>
<keyword evidence="1" id="KW-0677">Repeat</keyword>
<keyword evidence="2 3" id="KW-0802">TPR repeat</keyword>
<accession>A0A8J7PYA0</accession>
<dbReference type="Gene3D" id="1.25.40.10">
    <property type="entry name" value="Tetratricopeptide repeat domain"/>
    <property type="match status" value="3"/>
</dbReference>
<feature type="domain" description="AAA+ ATPase" evidence="5">
    <location>
        <begin position="149"/>
        <end position="295"/>
    </location>
</feature>
<dbReference type="Pfam" id="PF13424">
    <property type="entry name" value="TPR_12"/>
    <property type="match status" value="3"/>
</dbReference>
<feature type="repeat" description="TPR" evidence="3">
    <location>
        <begin position="570"/>
        <end position="603"/>
    </location>
</feature>
<evidence type="ECO:0000256" key="3">
    <source>
        <dbReference type="PROSITE-ProRule" id="PRU00339"/>
    </source>
</evidence>
<sequence>MTLQTLSNGGRAKIYSVNNYYRAFESYIKASYKELDFENFFISSNVDFTQISEKRNSFSSRSINGLFLDFYRKQKYWFFTLLFLLLILFWALKTNFLHTMTMEQEHSQNLKKEEINLIRSDLIIPTESSLLHRPELLTKIDDKLKGKSEIKTIALVGTGGTGKTTLARQYARLQKAKVIWEINAESVETLKTSFENLALALAEKEEDKIILRKIQQHKDPSEREEKIILFVKKQLHSSENWILIYDNVESFEDIQKHFPHDSITWGKGIVILTTSNSNIQHNTHIDNILQIGELSSSQKLALFIKIMSHRDEHVFTSTETEEAKKFLEEIPPFPLDISIAAYYLKSTNASYNIYLDNIKKCNENFVHMQENLLKEVGNYRKTRYSIVSICLESLLRSHKDFKDILLFICLLDSQNIPIDLLLRCKNNVIIDNFIYNLKKYSLIITPSFNLLKTTIRTCSIHRSIQEISRTYLLQVLNLKNSAQLLEFISDTLKKYMADSIEKRDFLRMELLVSHCKHFLNHEYLLTSNTMGSLKVTLGRVYYYLGYYMQAKKIIEESLNKIDSKNYLILSQALTYLGNIYVELGDFEKAKDLLEKNLKIHQGYFPENNIDVARIMACLGNAYRQLALYEKAKYFLEKSLMIYQKYYPENFLEMAEILEYLGNFHRYSKNYSQAKFFLEKCLKIYENKFPENLMDLACTKIYLGNVYKELKEYERAEILIKEGVEIYEKNFPERRIDIAWGLAYLGDLYKHAGKFEKAKHILEKSVEMHQHVFGNNNARTAWALNFLGDVYKEQKNYQQAETNFQKIFAIYEKNYGKNNIETAQIIMKLIQIYLLQGKITSAESYISNSLESLKKYQIRDILVALEDLSDLLSKKSLSSIHEGNFSQAKKFKMQAISYLEQVLSITQEYFPENSQLIIKIQSKLKNFVASTKGV</sequence>
<name>A0A8J7PYA0_9PROT</name>
<feature type="transmembrane region" description="Helical" evidence="4">
    <location>
        <begin position="76"/>
        <end position="92"/>
    </location>
</feature>
<dbReference type="SMART" id="SM00028">
    <property type="entry name" value="TPR"/>
    <property type="match status" value="7"/>
</dbReference>
<dbReference type="InterPro" id="IPR002182">
    <property type="entry name" value="NB-ARC"/>
</dbReference>
<organism evidence="6 7">
    <name type="scientific">Candidatus Paracaedimonas acanthamoebae</name>
    <dbReference type="NCBI Taxonomy" id="244581"/>
    <lineage>
        <taxon>Bacteria</taxon>
        <taxon>Pseudomonadati</taxon>
        <taxon>Pseudomonadota</taxon>
        <taxon>Alphaproteobacteria</taxon>
        <taxon>Holosporales</taxon>
        <taxon>Caedimonadaceae</taxon>
        <taxon>Candidatus Paracaedimonas</taxon>
    </lineage>
</organism>
<evidence type="ECO:0000313" key="7">
    <source>
        <dbReference type="Proteomes" id="UP000664414"/>
    </source>
</evidence>
<dbReference type="PANTHER" id="PTHR45641:SF19">
    <property type="entry name" value="NEPHROCYSTIN-3"/>
    <property type="match status" value="1"/>
</dbReference>
<evidence type="ECO:0000256" key="4">
    <source>
        <dbReference type="SAM" id="Phobius"/>
    </source>
</evidence>
<comment type="caution">
    <text evidence="6">The sequence shown here is derived from an EMBL/GenBank/DDBJ whole genome shotgun (WGS) entry which is preliminary data.</text>
</comment>
<dbReference type="InterPro" id="IPR019734">
    <property type="entry name" value="TPR_rpt"/>
</dbReference>